<organism evidence="2 3">
    <name type="scientific">Crucibulum laeve</name>
    <dbReference type="NCBI Taxonomy" id="68775"/>
    <lineage>
        <taxon>Eukaryota</taxon>
        <taxon>Fungi</taxon>
        <taxon>Dikarya</taxon>
        <taxon>Basidiomycota</taxon>
        <taxon>Agaricomycotina</taxon>
        <taxon>Agaricomycetes</taxon>
        <taxon>Agaricomycetidae</taxon>
        <taxon>Agaricales</taxon>
        <taxon>Agaricineae</taxon>
        <taxon>Nidulariaceae</taxon>
        <taxon>Crucibulum</taxon>
    </lineage>
</organism>
<feature type="region of interest" description="Disordered" evidence="1">
    <location>
        <begin position="126"/>
        <end position="147"/>
    </location>
</feature>
<keyword evidence="3" id="KW-1185">Reference proteome</keyword>
<dbReference type="AlphaFoldDB" id="A0A5C3LE69"/>
<dbReference type="Proteomes" id="UP000308652">
    <property type="component" value="Unassembled WGS sequence"/>
</dbReference>
<proteinExistence type="predicted"/>
<dbReference type="PANTHER" id="PTHR37331">
    <property type="entry name" value="YALI0F11671P"/>
    <property type="match status" value="1"/>
</dbReference>
<dbReference type="EMBL" id="ML213769">
    <property type="protein sequence ID" value="TFK31364.1"/>
    <property type="molecule type" value="Genomic_DNA"/>
</dbReference>
<dbReference type="STRING" id="68775.A0A5C3LE69"/>
<protein>
    <submittedName>
        <fullName evidence="2">Uncharacterized protein</fullName>
    </submittedName>
</protein>
<evidence type="ECO:0000256" key="1">
    <source>
        <dbReference type="SAM" id="MobiDB-lite"/>
    </source>
</evidence>
<name>A0A5C3LE69_9AGAR</name>
<reference evidence="2 3" key="1">
    <citation type="journal article" date="2019" name="Nat. Ecol. Evol.">
        <title>Megaphylogeny resolves global patterns of mushroom evolution.</title>
        <authorList>
            <person name="Varga T."/>
            <person name="Krizsan K."/>
            <person name="Foldi C."/>
            <person name="Dima B."/>
            <person name="Sanchez-Garcia M."/>
            <person name="Sanchez-Ramirez S."/>
            <person name="Szollosi G.J."/>
            <person name="Szarkandi J.G."/>
            <person name="Papp V."/>
            <person name="Albert L."/>
            <person name="Andreopoulos W."/>
            <person name="Angelini C."/>
            <person name="Antonin V."/>
            <person name="Barry K.W."/>
            <person name="Bougher N.L."/>
            <person name="Buchanan P."/>
            <person name="Buyck B."/>
            <person name="Bense V."/>
            <person name="Catcheside P."/>
            <person name="Chovatia M."/>
            <person name="Cooper J."/>
            <person name="Damon W."/>
            <person name="Desjardin D."/>
            <person name="Finy P."/>
            <person name="Geml J."/>
            <person name="Haridas S."/>
            <person name="Hughes K."/>
            <person name="Justo A."/>
            <person name="Karasinski D."/>
            <person name="Kautmanova I."/>
            <person name="Kiss B."/>
            <person name="Kocsube S."/>
            <person name="Kotiranta H."/>
            <person name="LaButti K.M."/>
            <person name="Lechner B.E."/>
            <person name="Liimatainen K."/>
            <person name="Lipzen A."/>
            <person name="Lukacs Z."/>
            <person name="Mihaltcheva S."/>
            <person name="Morgado L.N."/>
            <person name="Niskanen T."/>
            <person name="Noordeloos M.E."/>
            <person name="Ohm R.A."/>
            <person name="Ortiz-Santana B."/>
            <person name="Ovrebo C."/>
            <person name="Racz N."/>
            <person name="Riley R."/>
            <person name="Savchenko A."/>
            <person name="Shiryaev A."/>
            <person name="Soop K."/>
            <person name="Spirin V."/>
            <person name="Szebenyi C."/>
            <person name="Tomsovsky M."/>
            <person name="Tulloss R.E."/>
            <person name="Uehling J."/>
            <person name="Grigoriev I.V."/>
            <person name="Vagvolgyi C."/>
            <person name="Papp T."/>
            <person name="Martin F.M."/>
            <person name="Miettinen O."/>
            <person name="Hibbett D.S."/>
            <person name="Nagy L.G."/>
        </authorList>
    </citation>
    <scope>NUCLEOTIDE SEQUENCE [LARGE SCALE GENOMIC DNA]</scope>
    <source>
        <strain evidence="2 3">CBS 166.37</strain>
    </source>
</reference>
<accession>A0A5C3LE69</accession>
<sequence>MQPTICRAARLYSSVSTTRYAWQCCTEAISNRLRNWQYSKFAMHPGSANIRYHAHQAASPTPSPPVSFPDPSRPDLYYHLINPPNPISHVLPAFALSFLPFPPTHTKSSTVIGWLPAQVYEKTDGASKRTGTGVKTEGCKDTQRSNEEDAALQDFRENSNFLRFLHEMIKNELEEKANTIQTDGVGESTDGWLHIHDQRSVPIVGPIGDPEDIIASVLMRKSTILPETYQPVPSYRLVTTYGVMKLTPELAGRLHSALLQLALTEKATAVRETAWNAHNVQGVGSP</sequence>
<dbReference type="PANTHER" id="PTHR37331:SF1">
    <property type="entry name" value="YALI0F11671P"/>
    <property type="match status" value="1"/>
</dbReference>
<dbReference type="OrthoDB" id="5397701at2759"/>
<feature type="compositionally biased region" description="Basic and acidic residues" evidence="1">
    <location>
        <begin position="137"/>
        <end position="147"/>
    </location>
</feature>
<evidence type="ECO:0000313" key="2">
    <source>
        <dbReference type="EMBL" id="TFK31364.1"/>
    </source>
</evidence>
<gene>
    <name evidence="2" type="ORF">BDQ12DRAFT_694266</name>
</gene>
<evidence type="ECO:0000313" key="3">
    <source>
        <dbReference type="Proteomes" id="UP000308652"/>
    </source>
</evidence>